<dbReference type="InterPro" id="IPR007560">
    <property type="entry name" value="Restrct_endonuc_IV_Mrr"/>
</dbReference>
<dbReference type="RefSeq" id="WP_377849480.1">
    <property type="nucleotide sequence ID" value="NZ_JBHLZU010000002.1"/>
</dbReference>
<dbReference type="Proteomes" id="UP001589693">
    <property type="component" value="Unassembled WGS sequence"/>
</dbReference>
<evidence type="ECO:0000256" key="1">
    <source>
        <dbReference type="SAM" id="Coils"/>
    </source>
</evidence>
<organism evidence="3 4">
    <name type="scientific">Allokutzneria oryzae</name>
    <dbReference type="NCBI Taxonomy" id="1378989"/>
    <lineage>
        <taxon>Bacteria</taxon>
        <taxon>Bacillati</taxon>
        <taxon>Actinomycetota</taxon>
        <taxon>Actinomycetes</taxon>
        <taxon>Pseudonocardiales</taxon>
        <taxon>Pseudonocardiaceae</taxon>
        <taxon>Allokutzneria</taxon>
    </lineage>
</organism>
<evidence type="ECO:0000259" key="2">
    <source>
        <dbReference type="Pfam" id="PF04471"/>
    </source>
</evidence>
<gene>
    <name evidence="3" type="ORF">ACFFQA_00440</name>
</gene>
<name>A0ABV5ZNE4_9PSEU</name>
<dbReference type="Pfam" id="PF04471">
    <property type="entry name" value="Mrr_cat"/>
    <property type="match status" value="1"/>
</dbReference>
<dbReference type="InterPro" id="IPR011335">
    <property type="entry name" value="Restrct_endonuc-II-like"/>
</dbReference>
<dbReference type="InterPro" id="IPR011856">
    <property type="entry name" value="tRNA_endonuc-like_dom_sf"/>
</dbReference>
<feature type="coiled-coil region" evidence="1">
    <location>
        <begin position="61"/>
        <end position="105"/>
    </location>
</feature>
<dbReference type="GO" id="GO:0016787">
    <property type="term" value="F:hydrolase activity"/>
    <property type="evidence" value="ECO:0007669"/>
    <property type="project" value="UniProtKB-KW"/>
</dbReference>
<feature type="domain" description="Restriction endonuclease type IV Mrr" evidence="2">
    <location>
        <begin position="120"/>
        <end position="222"/>
    </location>
</feature>
<keyword evidence="1" id="KW-0175">Coiled coil</keyword>
<dbReference type="Gene3D" id="3.40.1350.10">
    <property type="match status" value="1"/>
</dbReference>
<dbReference type="EMBL" id="JBHLZU010000002">
    <property type="protein sequence ID" value="MFB9902392.1"/>
    <property type="molecule type" value="Genomic_DNA"/>
</dbReference>
<keyword evidence="3" id="KW-0378">Hydrolase</keyword>
<keyword evidence="3" id="KW-0255">Endonuclease</keyword>
<evidence type="ECO:0000313" key="4">
    <source>
        <dbReference type="Proteomes" id="UP001589693"/>
    </source>
</evidence>
<protein>
    <submittedName>
        <fullName evidence="3">Restriction endonuclease</fullName>
        <ecNumber evidence="3">3.1.21.-</ecNumber>
    </submittedName>
</protein>
<accession>A0ABV5ZNE4</accession>
<keyword evidence="3" id="KW-0540">Nuclease</keyword>
<comment type="caution">
    <text evidence="3">The sequence shown here is derived from an EMBL/GenBank/DDBJ whole genome shotgun (WGS) entry which is preliminary data.</text>
</comment>
<evidence type="ECO:0000313" key="3">
    <source>
        <dbReference type="EMBL" id="MFB9902392.1"/>
    </source>
</evidence>
<dbReference type="SUPFAM" id="SSF52980">
    <property type="entry name" value="Restriction endonuclease-like"/>
    <property type="match status" value="1"/>
</dbReference>
<keyword evidence="4" id="KW-1185">Reference proteome</keyword>
<dbReference type="GO" id="GO:0004519">
    <property type="term" value="F:endonuclease activity"/>
    <property type="evidence" value="ECO:0007669"/>
    <property type="project" value="UniProtKB-KW"/>
</dbReference>
<reference evidence="3 4" key="1">
    <citation type="submission" date="2024-09" db="EMBL/GenBank/DDBJ databases">
        <authorList>
            <person name="Sun Q."/>
            <person name="Mori K."/>
        </authorList>
    </citation>
    <scope>NUCLEOTIDE SEQUENCE [LARGE SCALE GENOMIC DNA]</scope>
    <source>
        <strain evidence="3 4">TBRC 7907</strain>
    </source>
</reference>
<sequence length="258" mass="30525">MSKREVADELIDRMMRDERVYQNATLQLMLEVANMKRFPELERHSDSEHLLTQARDAVAELKRQTSTHEQLILERQRAEAERAAYAQQVELQRRFADELEELKQEFHQLASLETQPQQRGRQFEKFLNRLFGIFDLDPRLSYELRYEQIDGAFSFDTDDYILEAKWTKKKVDVKDANHFSEKVRDKGKNALGLIVSVNGFTGDAIEKYSRRTPFMTMDGADLFLVLEQRVRLDDLLRRKKRHANETGECYFPANRLFE</sequence>
<dbReference type="EC" id="3.1.21.-" evidence="3"/>
<proteinExistence type="predicted"/>